<dbReference type="PROSITE" id="PS00455">
    <property type="entry name" value="AMP_BINDING"/>
    <property type="match status" value="2"/>
</dbReference>
<dbReference type="Gene3D" id="3.30.300.30">
    <property type="match status" value="2"/>
</dbReference>
<comment type="caution">
    <text evidence="9">The sequence shown here is derived from an EMBL/GenBank/DDBJ whole genome shotgun (WGS) entry which is preliminary data.</text>
</comment>
<evidence type="ECO:0000256" key="2">
    <source>
        <dbReference type="ARBA" id="ARBA00006432"/>
    </source>
</evidence>
<dbReference type="InterPro" id="IPR009081">
    <property type="entry name" value="PP-bd_ACP"/>
</dbReference>
<keyword evidence="3" id="KW-0596">Phosphopantetheine</keyword>
<evidence type="ECO:0000259" key="8">
    <source>
        <dbReference type="PROSITE" id="PS50075"/>
    </source>
</evidence>
<evidence type="ECO:0000313" key="9">
    <source>
        <dbReference type="EMBL" id="MXQ65544.1"/>
    </source>
</evidence>
<dbReference type="SUPFAM" id="SSF56801">
    <property type="entry name" value="Acetyl-CoA synthetase-like"/>
    <property type="match status" value="2"/>
</dbReference>
<dbReference type="GO" id="GO:0008610">
    <property type="term" value="P:lipid biosynthetic process"/>
    <property type="evidence" value="ECO:0007669"/>
    <property type="project" value="UniProtKB-ARBA"/>
</dbReference>
<dbReference type="Pfam" id="PF00668">
    <property type="entry name" value="Condensation"/>
    <property type="match status" value="4"/>
</dbReference>
<comment type="cofactor">
    <cofactor evidence="1">
        <name>pantetheine 4'-phosphate</name>
        <dbReference type="ChEBI" id="CHEBI:47942"/>
    </cofactor>
</comment>
<name>A0A6I4WF43_9ACTN</name>
<keyword evidence="6" id="KW-0045">Antibiotic biosynthesis</keyword>
<dbReference type="GO" id="GO:0003824">
    <property type="term" value="F:catalytic activity"/>
    <property type="evidence" value="ECO:0007669"/>
    <property type="project" value="InterPro"/>
</dbReference>
<dbReference type="GO" id="GO:0031177">
    <property type="term" value="F:phosphopantetheine binding"/>
    <property type="evidence" value="ECO:0007669"/>
    <property type="project" value="InterPro"/>
</dbReference>
<dbReference type="InterPro" id="IPR045851">
    <property type="entry name" value="AMP-bd_C_sf"/>
</dbReference>
<dbReference type="InterPro" id="IPR000873">
    <property type="entry name" value="AMP-dep_synth/lig_dom"/>
</dbReference>
<dbReference type="Pfam" id="PF00550">
    <property type="entry name" value="PP-binding"/>
    <property type="match status" value="2"/>
</dbReference>
<dbReference type="SUPFAM" id="SSF52777">
    <property type="entry name" value="CoA-dependent acyltransferases"/>
    <property type="match status" value="8"/>
</dbReference>
<evidence type="ECO:0000256" key="7">
    <source>
        <dbReference type="SAM" id="MobiDB-lite"/>
    </source>
</evidence>
<dbReference type="Gene3D" id="2.30.38.10">
    <property type="entry name" value="Luciferase, Domain 3"/>
    <property type="match status" value="2"/>
</dbReference>
<dbReference type="InterPro" id="IPR010071">
    <property type="entry name" value="AA_adenyl_dom"/>
</dbReference>
<gene>
    <name evidence="9" type="ORF">GQ466_16065</name>
</gene>
<dbReference type="FunFam" id="3.30.300.30:FF:000010">
    <property type="entry name" value="Enterobactin synthetase component F"/>
    <property type="match status" value="2"/>
</dbReference>
<dbReference type="Proteomes" id="UP000431901">
    <property type="component" value="Unassembled WGS sequence"/>
</dbReference>
<dbReference type="CDD" id="cd19543">
    <property type="entry name" value="DCL_NRPS"/>
    <property type="match status" value="2"/>
</dbReference>
<feature type="domain" description="Carrier" evidence="8">
    <location>
        <begin position="2467"/>
        <end position="2541"/>
    </location>
</feature>
<evidence type="ECO:0000256" key="6">
    <source>
        <dbReference type="ARBA" id="ARBA00023194"/>
    </source>
</evidence>
<dbReference type="InterPro" id="IPR001242">
    <property type="entry name" value="Condensation_dom"/>
</dbReference>
<dbReference type="GO" id="GO:0017000">
    <property type="term" value="P:antibiotic biosynthetic process"/>
    <property type="evidence" value="ECO:0007669"/>
    <property type="project" value="UniProtKB-KW"/>
</dbReference>
<reference evidence="9 10" key="1">
    <citation type="submission" date="2019-12" db="EMBL/GenBank/DDBJ databases">
        <title>Nocardia macrotermitis sp. nov. and Nocardia aurantia sp. nov., isolated from the gut of the fungus growing-termite Macrotermes natalensis.</title>
        <authorList>
            <person name="Christine B."/>
            <person name="Rene B."/>
        </authorList>
    </citation>
    <scope>NUCLEOTIDE SEQUENCE [LARGE SCALE GENOMIC DNA]</scope>
    <source>
        <strain evidence="9 10">DSM 102126</strain>
    </source>
</reference>
<dbReference type="FunFam" id="2.30.38.10:FF:000001">
    <property type="entry name" value="Non-ribosomal peptide synthetase PvdI"/>
    <property type="match status" value="2"/>
</dbReference>
<dbReference type="InterPro" id="IPR010060">
    <property type="entry name" value="NRPS_synth"/>
</dbReference>
<dbReference type="EMBL" id="WUTW01000002">
    <property type="protein sequence ID" value="MXQ65544.1"/>
    <property type="molecule type" value="Genomic_DNA"/>
</dbReference>
<dbReference type="NCBIfam" id="TIGR01733">
    <property type="entry name" value="AA-adenyl-dom"/>
    <property type="match status" value="2"/>
</dbReference>
<keyword evidence="10" id="KW-1185">Reference proteome</keyword>
<dbReference type="InterPro" id="IPR023213">
    <property type="entry name" value="CAT-like_dom_sf"/>
</dbReference>
<proteinExistence type="inferred from homology"/>
<dbReference type="Gene3D" id="3.30.559.30">
    <property type="entry name" value="Nonribosomal peptide synthetase, condensation domain"/>
    <property type="match status" value="4"/>
</dbReference>
<protein>
    <submittedName>
        <fullName evidence="9">Amino acid adenylation domain-containing protein</fullName>
    </submittedName>
</protein>
<dbReference type="PANTHER" id="PTHR45527:SF1">
    <property type="entry name" value="FATTY ACID SYNTHASE"/>
    <property type="match status" value="1"/>
</dbReference>
<dbReference type="GO" id="GO:0044550">
    <property type="term" value="P:secondary metabolite biosynthetic process"/>
    <property type="evidence" value="ECO:0007669"/>
    <property type="project" value="TreeGrafter"/>
</dbReference>
<evidence type="ECO:0000256" key="5">
    <source>
        <dbReference type="ARBA" id="ARBA00022737"/>
    </source>
</evidence>
<dbReference type="SUPFAM" id="SSF47336">
    <property type="entry name" value="ACP-like"/>
    <property type="match status" value="2"/>
</dbReference>
<dbReference type="GO" id="GO:0043041">
    <property type="term" value="P:amino acid activation for nonribosomal peptide biosynthetic process"/>
    <property type="evidence" value="ECO:0007669"/>
    <property type="project" value="TreeGrafter"/>
</dbReference>
<feature type="domain" description="Carrier" evidence="8">
    <location>
        <begin position="947"/>
        <end position="1021"/>
    </location>
</feature>
<evidence type="ECO:0000256" key="3">
    <source>
        <dbReference type="ARBA" id="ARBA00022450"/>
    </source>
</evidence>
<dbReference type="Gene3D" id="3.30.559.10">
    <property type="entry name" value="Chloramphenicol acetyltransferase-like domain"/>
    <property type="match status" value="4"/>
</dbReference>
<dbReference type="PROSITE" id="PS00012">
    <property type="entry name" value="PHOSPHOPANTETHEINE"/>
    <property type="match status" value="2"/>
</dbReference>
<dbReference type="GO" id="GO:0005829">
    <property type="term" value="C:cytosol"/>
    <property type="evidence" value="ECO:0007669"/>
    <property type="project" value="TreeGrafter"/>
</dbReference>
<feature type="region of interest" description="Disordered" evidence="7">
    <location>
        <begin position="1015"/>
        <end position="1040"/>
    </location>
</feature>
<organism evidence="9 10">
    <name type="scientific">Actinomadura rayongensis</name>
    <dbReference type="NCBI Taxonomy" id="1429076"/>
    <lineage>
        <taxon>Bacteria</taxon>
        <taxon>Bacillati</taxon>
        <taxon>Actinomycetota</taxon>
        <taxon>Actinomycetes</taxon>
        <taxon>Streptosporangiales</taxon>
        <taxon>Thermomonosporaceae</taxon>
        <taxon>Actinomadura</taxon>
    </lineage>
</organism>
<dbReference type="Pfam" id="PF13193">
    <property type="entry name" value="AMP-binding_C"/>
    <property type="match status" value="2"/>
</dbReference>
<dbReference type="NCBIfam" id="TIGR01720">
    <property type="entry name" value="NRPS-para261"/>
    <property type="match status" value="2"/>
</dbReference>
<dbReference type="InterPro" id="IPR036736">
    <property type="entry name" value="ACP-like_sf"/>
</dbReference>
<keyword evidence="5" id="KW-0677">Repeat</keyword>
<evidence type="ECO:0000256" key="1">
    <source>
        <dbReference type="ARBA" id="ARBA00001957"/>
    </source>
</evidence>
<feature type="region of interest" description="Disordered" evidence="7">
    <location>
        <begin position="1236"/>
        <end position="1257"/>
    </location>
</feature>
<dbReference type="SMART" id="SM00823">
    <property type="entry name" value="PKS_PP"/>
    <property type="match status" value="2"/>
</dbReference>
<dbReference type="PANTHER" id="PTHR45527">
    <property type="entry name" value="NONRIBOSOMAL PEPTIDE SYNTHETASE"/>
    <property type="match status" value="1"/>
</dbReference>
<accession>A0A6I4WF43</accession>
<dbReference type="OrthoDB" id="3671989at2"/>
<evidence type="ECO:0000313" key="10">
    <source>
        <dbReference type="Proteomes" id="UP000431901"/>
    </source>
</evidence>
<comment type="similarity">
    <text evidence="2">Belongs to the ATP-dependent AMP-binding enzyme family.</text>
</comment>
<sequence length="3035" mass="321912">MSGSKFTDVWPLSPLQEGFLFHALYDDQAMDFYAGQHVLHLEGPLDAEALRASGQALLDRHASLRAGFLQLESGRRVQMIGERLELPWRLVDLADAGPAAADLAEDAIREDQARFDPGVPPLLRFLLIRFGDDRHRLVMTIHHILLDGWSLPILMRELFALYTAGGRVAAADLPPVTPYRNYLAWLAKQDREAARTAWRNELAGLDEPTLVAKAAPAREAVAPDSIRQEASPDLTTGLRDLARQCKVTLNTVVQSAWAMVLSRLSGRTDVVFGAMVAGRPPELPGAEDMLGLFINTIPVRVELDAAQSVRALLADVQARQSALLGYHYLGLAEVQRLAGPGAAFDTLIAFENFPAAPLASRSSSGEGLRVRRGESRDMTHYPLSLSLDPSGDRVRLRLTYRTDLFDAAAAEALATRLLGVLERMAADPDGLVGRIGVVGADERELVASWNATAAPARYETLAEAFAAQVERSPEAVAVAGDVSWTYAELDAVACRIASGLAGVGRVGVLLERSAWLVAALVGSVKAGAAYVPVDPGWPAARIERVLTEAGVDVVVTEPDLVDQVPAGASAVLVETLGEGDAPPVSVRPDDLAYVMYTSGSTGVPKGVAATHRGVCGLALDRGWGVGPGSRVLFHAPVAFDASTYEIWVPLLAGGQVVVAPPGSLDAEVLRGLIAEFELTAVHVTAGLLGALAQESPDCFAGLDEVLTGGDVVSRDAVAAVMAACPGVTIRHMYGPTEVTLCATTHRLAAGAEVPSVLPIGRPRDNMRALVLDAFLQPVPVGVAGELYVAGTGLARGYLDRAGLSAERFVACPSGEGERMYRTGDLVRWNTDGRLVFVGRADTQVKIRGFRIEPAEIETVLARHEQVARAAVIAREDQGDKRLVAYVVPANGAVDTADLRTFTGTVLPDYMVPTAVVALEAFPLTPSGKLDRAALPAPDFAGLVRGRAPRTATEETLCRLFADVLGLERVGVDDGFFDLGGDSIMSMQLVARARGAGVVISASEVFEAKTPEALAARADARPASGPAARPTAERSGPLPLTPVMQDAARRTGLPGRFSQWTAVAVPPGLELDALRRAVRAVVEHHDALRSRLVRPDGATADAWRLETVASVDTAAWVTRVDAAAADEEALTEAATAHGLAATARLDPSAGVMAQVVWLDRGPLPGRLVIVAHHLVVDGVSWRILVPDLAAAYAVAAGGERPVLEPVGTSFRDWLGTLADQARGPARTTELPHWRETLADAGPPLAPRPLDPKRDTTGSTRRMVVPVPVEVTRTLLTRVPQAFNAGMNDVLLAGLAAAVAEWRGAGPVVVNVEGHGREALADGMDLSRTIGWFTSAYPVRLDAGATDLADVRSGGPAAGELLKAVKEQVRAVPADGLGYGMLRHLNPETGPELAALPVPEIGFNYMGRFSGGEQGEPGAWAPLGLGGDADPDLPAAHVLDVGGVVEDGPSGPVLRLSLLWPDDLLPEDAVARLAKDWAAMLTGLAAHAEAPDAGGHTPSDFPLVTLGQDQIAELERRRADLADVWPLSPLQEGLLFHALYDQEAVDVYGGQNVLRLDGPLDPETLRASGQALLDRHPNLRAGFHQPAGAEQPVQTIARHVPLPWRSLDLTHLDGQAQIAAADRAAADELGRRFDPAEPPLLRFLLIRLAPEHHRLVITNHHILLDGWSQPILLHELFTVYGAGGSTDALPPAPPYRAYLAWLGRQDGAEARRAWEEELAGLDEPTLVADPDPSREPVLPELVREEVPEPLTRSLRELARRNEITLNTLVQAAWGVLLGKLTGRRDVVFGAVVAGRPPELPGVEQMLGLFINTLPVRVPLDPAQTVTGLVTDLQDRQTALLSHQQVGLAEIQRRTGPAATFDTIVVYENFPHREPDAAGPGDGGGLRVTTLGGREAAHYTFILGVSPFGDRLGLQLDYRPDLFDHETARSVTARLVGILERMAAAPDLPVARLAATGPDEWPATWRGRAVPTPDGSLADLFEARAAQCPTEIAVVAGDERWTYAELDDRADGLAARLIAAGAGPEVRVAVLMRRSADLVAALVAVVKSGGVYVPLNADDPVDRLRAVVAESGVALALVDDALSGHAALDGVPVVRAEPGGDRAARRPVRRENLAYVMYTSGSTGVPKGVAVTHGNVIDFCRDASWRDDVAERVLVQANHAFDGSTYEIWVPLLRGGRLVVVPPGEVDAVERGRLIAAEGVTNVHATAGLFRVLGERSPEIFAGVREVSTGGDVVSAHAVRMLLETHPDLVVRTTYGPTETTAFTTQLAFRAGDAVPATVPIGVPMDNSRALVLDAFLQPVPVGVAGELYVAGSGVARGYLGRPGLTAERFVACPYGDDERMYRTGDLVRWNADGQLVFVGRADTQVKVRGFRIEPAEIEAVLSGHASVAQAAVIAREDQPGDKRLVAYVVPANGAVDTADLRTFTGTVLPEFMVPAAVVPVDALPITVNGKLDRAALPAPDFAGLVKGRAPRTATEEILCGLFADVLGLERVGADDGFFDLGGDSIMSMQLVARARSAGVVITPRQVFEHRTPAALALIAEDREVRREEDGTGPIALTPVMRATVEQAGPVARFSQWTTVEVPAGLDLDALRAALRAVLDHHEVLHTRLVRAGDSWHLEPGDPDGQVTRIDAVGADGVAWEDLTTAEARAASGRLDPGAGAMVQAVWLDRGPLPGRLVVVAHHLVVDGVSWRVLLPDLETAYEAVAAGREPALEPSGTSFRRWSRVLAEQAVGADRTAELPVWREMLTDPGPGLADRGLDPKRDTAAGARQLSVPVPADVTETLLTRAAQAFNAGMNDVLLAALAAAVASWRGTRGGPVLVDVEGHGREALTDEMDLSRTVGWFTNVHPVRLDTGSADLADVRSGGPAAGALLKAVKEQVRAVPADGLGYGMLRHLNPETGAELAALPVPEIGFNYLGRFTAAAGEPGAGWRNAGLGGDVDPSMPAAHVLEAGGVIRDRPDGPDLRLSLSWVESLLDRPAVERLAAEWTAMLTGLAAHADDPDAGGHTPSDFPLATLTQDEIDEFEDMATEIEKGLQS</sequence>
<evidence type="ECO:0000256" key="4">
    <source>
        <dbReference type="ARBA" id="ARBA00022553"/>
    </source>
</evidence>
<dbReference type="Gene3D" id="3.40.50.980">
    <property type="match status" value="4"/>
</dbReference>
<dbReference type="PROSITE" id="PS50075">
    <property type="entry name" value="CARRIER"/>
    <property type="match status" value="2"/>
</dbReference>
<feature type="compositionally biased region" description="Low complexity" evidence="7">
    <location>
        <begin position="1015"/>
        <end position="1029"/>
    </location>
</feature>
<dbReference type="InterPro" id="IPR006162">
    <property type="entry name" value="Ppantetheine_attach_site"/>
</dbReference>
<dbReference type="InterPro" id="IPR020845">
    <property type="entry name" value="AMP-binding_CS"/>
</dbReference>
<dbReference type="Pfam" id="PF00501">
    <property type="entry name" value="AMP-binding"/>
    <property type="match status" value="2"/>
</dbReference>
<dbReference type="RefSeq" id="WP_161103623.1">
    <property type="nucleotide sequence ID" value="NZ_JBHLYI010000006.1"/>
</dbReference>
<keyword evidence="4" id="KW-0597">Phosphoprotein</keyword>
<dbReference type="FunFam" id="1.10.1200.10:FF:000005">
    <property type="entry name" value="Nonribosomal peptide synthetase 1"/>
    <property type="match status" value="2"/>
</dbReference>
<dbReference type="CDD" id="cd12117">
    <property type="entry name" value="A_NRPS_Srf_like"/>
    <property type="match status" value="2"/>
</dbReference>
<dbReference type="Gene3D" id="1.10.1200.10">
    <property type="entry name" value="ACP-like"/>
    <property type="match status" value="2"/>
</dbReference>
<dbReference type="InterPro" id="IPR025110">
    <property type="entry name" value="AMP-bd_C"/>
</dbReference>
<dbReference type="InterPro" id="IPR020806">
    <property type="entry name" value="PKS_PP-bd"/>
</dbReference>